<dbReference type="SMART" id="SM00560">
    <property type="entry name" value="LamGL"/>
    <property type="match status" value="1"/>
</dbReference>
<dbReference type="InterPro" id="IPR013320">
    <property type="entry name" value="ConA-like_dom_sf"/>
</dbReference>
<dbReference type="SUPFAM" id="SSF49899">
    <property type="entry name" value="Concanavalin A-like lectins/glucanases"/>
    <property type="match status" value="1"/>
</dbReference>
<organism evidence="6 7">
    <name type="scientific">Alienimonas chondri</name>
    <dbReference type="NCBI Taxonomy" id="2681879"/>
    <lineage>
        <taxon>Bacteria</taxon>
        <taxon>Pseudomonadati</taxon>
        <taxon>Planctomycetota</taxon>
        <taxon>Planctomycetia</taxon>
        <taxon>Planctomycetales</taxon>
        <taxon>Planctomycetaceae</taxon>
        <taxon>Alienimonas</taxon>
    </lineage>
</organism>
<dbReference type="EMBL" id="WTPX01000074">
    <property type="protein sequence ID" value="NNJ26344.1"/>
    <property type="molecule type" value="Genomic_DNA"/>
</dbReference>
<keyword evidence="1" id="KW-0732">Signal</keyword>
<evidence type="ECO:0000313" key="7">
    <source>
        <dbReference type="Proteomes" id="UP000609651"/>
    </source>
</evidence>
<dbReference type="Proteomes" id="UP000609651">
    <property type="component" value="Unassembled WGS sequence"/>
</dbReference>
<reference evidence="6 7" key="1">
    <citation type="journal article" date="2020" name="Syst. Appl. Microbiol.">
        <title>Alienimonas chondri sp. nov., a novel planctomycete isolated from the biofilm of the red alga Chondrus crispus.</title>
        <authorList>
            <person name="Vitorino I."/>
            <person name="Albuquerque L."/>
            <person name="Wiegand S."/>
            <person name="Kallscheuer N."/>
            <person name="da Costa M.S."/>
            <person name="Lobo-da-Cunha A."/>
            <person name="Jogler C."/>
            <person name="Lage O.M."/>
        </authorList>
    </citation>
    <scope>NUCLEOTIDE SEQUENCE [LARGE SCALE GENOMIC DNA]</scope>
    <source>
        <strain evidence="6 7">LzC2</strain>
    </source>
</reference>
<keyword evidence="4" id="KW-0812">Transmembrane</keyword>
<accession>A0ABX1VF37</accession>
<feature type="domain" description="LamG-like jellyroll fold" evidence="5">
    <location>
        <begin position="394"/>
        <end position="560"/>
    </location>
</feature>
<dbReference type="PANTHER" id="PTHR30273:SF2">
    <property type="entry name" value="PROTEIN FECR"/>
    <property type="match status" value="1"/>
</dbReference>
<dbReference type="PANTHER" id="PTHR30273">
    <property type="entry name" value="PERIPLASMIC SIGNAL SENSOR AND SIGMA FACTOR ACTIVATOR FECR-RELATED"/>
    <property type="match status" value="1"/>
</dbReference>
<keyword evidence="4" id="KW-1133">Transmembrane helix</keyword>
<dbReference type="RefSeq" id="WP_171187283.1">
    <property type="nucleotide sequence ID" value="NZ_WTPX01000074.1"/>
</dbReference>
<dbReference type="Pfam" id="PF13385">
    <property type="entry name" value="Laminin_G_3"/>
    <property type="match status" value="1"/>
</dbReference>
<evidence type="ECO:0000259" key="5">
    <source>
        <dbReference type="SMART" id="SM00560"/>
    </source>
</evidence>
<gene>
    <name evidence="6" type="ORF">LzC2_24270</name>
</gene>
<evidence type="ECO:0000256" key="2">
    <source>
        <dbReference type="ARBA" id="ARBA00023157"/>
    </source>
</evidence>
<evidence type="ECO:0000256" key="1">
    <source>
        <dbReference type="ARBA" id="ARBA00022729"/>
    </source>
</evidence>
<dbReference type="InterPro" id="IPR012373">
    <property type="entry name" value="Ferrdict_sens_TM"/>
</dbReference>
<evidence type="ECO:0000256" key="4">
    <source>
        <dbReference type="SAM" id="Phobius"/>
    </source>
</evidence>
<dbReference type="Pfam" id="PF04773">
    <property type="entry name" value="FecR"/>
    <property type="match status" value="1"/>
</dbReference>
<dbReference type="InterPro" id="IPR006558">
    <property type="entry name" value="LamG-like"/>
</dbReference>
<feature type="transmembrane region" description="Helical" evidence="4">
    <location>
        <begin position="93"/>
        <end position="114"/>
    </location>
</feature>
<proteinExistence type="predicted"/>
<dbReference type="Gene3D" id="2.60.120.1440">
    <property type="match status" value="1"/>
</dbReference>
<name>A0ABX1VF37_9PLAN</name>
<keyword evidence="2" id="KW-1015">Disulfide bond</keyword>
<dbReference type="Gene3D" id="2.60.120.200">
    <property type="match status" value="1"/>
</dbReference>
<evidence type="ECO:0000313" key="6">
    <source>
        <dbReference type="EMBL" id="NNJ26344.1"/>
    </source>
</evidence>
<comment type="caution">
    <text evidence="6">The sequence shown here is derived from an EMBL/GenBank/DDBJ whole genome shotgun (WGS) entry which is preliminary data.</text>
</comment>
<protein>
    <recommendedName>
        <fullName evidence="5">LamG-like jellyroll fold domain-containing protein</fullName>
    </recommendedName>
</protein>
<evidence type="ECO:0000256" key="3">
    <source>
        <dbReference type="SAM" id="MobiDB-lite"/>
    </source>
</evidence>
<keyword evidence="4" id="KW-0472">Membrane</keyword>
<keyword evidence="7" id="KW-1185">Reference proteome</keyword>
<dbReference type="InterPro" id="IPR006860">
    <property type="entry name" value="FecR"/>
</dbReference>
<feature type="region of interest" description="Disordered" evidence="3">
    <location>
        <begin position="275"/>
        <end position="294"/>
    </location>
</feature>
<sequence>MADSTRPADSPGAAGVSAEVRRRCLAAADGTISDEGFAALQDALRHDPAAVEYYLRASRMTHVLEEIAAERATDAVSPAPLTKTVAGSPRRRVAGWAALAGATLLAIPLAFFLWHDGEPAGEGAGIAAAASAGDGPEETVVGHATLRRAVDVVWAKGAPSYRGGALLPAGPVAFDAGLVEIDFFCGATVVVEGPAALTIDSDWAARVMRGRLRADVPPAARGFTVRTAETEVLDLGTAFALDVSPDGTFAEVLDGEVELRSSSGEAAETRLTTGQSRWLGEGTAPAGGGSWPGAADLEAKRVSETRRRFGEWKAAAAQRAGDAGLLAYYPIAAGGFDRVLPNEAAADGPPAAAGDGALVGMVAAVDGRFGAESAGLSFERPGSRVRTVLDGEFPALSLSCWVRIDGLDRRYNALFMADGYENGEPHWQIRDDGRLMFSVMVDDSAVVEHFSELEGRVVRDAGLHRIYLTPPIWDLSKSGRWFHLASVYDPAAGRVRQYVDGELVADETIQEKFLVESLRIGPAEIGNWGQPFRQSPAFALRNLNGVIDELAVYRSPLSGDDVRRLYDAGKPSDH</sequence>